<protein>
    <recommendedName>
        <fullName evidence="7">Spermidine/putrescine import ATP-binding protein PotA</fullName>
        <ecNumber evidence="7">7.6.2.11</ecNumber>
    </recommendedName>
</protein>
<dbReference type="PROSITE" id="PS50893">
    <property type="entry name" value="ABC_TRANSPORTER_2"/>
    <property type="match status" value="1"/>
</dbReference>
<dbReference type="Gene3D" id="2.40.50.140">
    <property type="entry name" value="Nucleic acid-binding proteins"/>
    <property type="match status" value="1"/>
</dbReference>
<keyword evidence="1 7" id="KW-0813">Transport</keyword>
<evidence type="ECO:0000313" key="10">
    <source>
        <dbReference type="Proteomes" id="UP001596022"/>
    </source>
</evidence>
<keyword evidence="6 7" id="KW-0472">Membrane</keyword>
<dbReference type="InterPro" id="IPR005893">
    <property type="entry name" value="PotA-like"/>
</dbReference>
<comment type="catalytic activity">
    <reaction evidence="7">
        <text>ATP + H2O + polyamine-[polyamine-binding protein]Side 1 = ADP + phosphate + polyamineSide 2 + [polyamine-binding protein]Side 1.</text>
        <dbReference type="EC" id="7.6.2.11"/>
    </reaction>
</comment>
<evidence type="ECO:0000256" key="1">
    <source>
        <dbReference type="ARBA" id="ARBA00022448"/>
    </source>
</evidence>
<dbReference type="InterPro" id="IPR027417">
    <property type="entry name" value="P-loop_NTPase"/>
</dbReference>
<dbReference type="SMART" id="SM00382">
    <property type="entry name" value="AAA"/>
    <property type="match status" value="1"/>
</dbReference>
<evidence type="ECO:0000256" key="4">
    <source>
        <dbReference type="ARBA" id="ARBA00022840"/>
    </source>
</evidence>
<evidence type="ECO:0000256" key="5">
    <source>
        <dbReference type="ARBA" id="ARBA00022967"/>
    </source>
</evidence>
<evidence type="ECO:0000256" key="3">
    <source>
        <dbReference type="ARBA" id="ARBA00022741"/>
    </source>
</evidence>
<feature type="domain" description="ABC transporter" evidence="8">
    <location>
        <begin position="4"/>
        <end position="234"/>
    </location>
</feature>
<evidence type="ECO:0000256" key="2">
    <source>
        <dbReference type="ARBA" id="ARBA00022475"/>
    </source>
</evidence>
<dbReference type="Pfam" id="PF08402">
    <property type="entry name" value="TOBE_2"/>
    <property type="match status" value="1"/>
</dbReference>
<dbReference type="Pfam" id="PF00005">
    <property type="entry name" value="ABC_tran"/>
    <property type="match status" value="1"/>
</dbReference>
<dbReference type="SUPFAM" id="SSF52540">
    <property type="entry name" value="P-loop containing nucleoside triphosphate hydrolases"/>
    <property type="match status" value="1"/>
</dbReference>
<dbReference type="EC" id="7.6.2.11" evidence="7"/>
<dbReference type="PANTHER" id="PTHR42781:SF4">
    <property type="entry name" value="SPERMIDINE_PUTRESCINE IMPORT ATP-BINDING PROTEIN POTA"/>
    <property type="match status" value="1"/>
</dbReference>
<keyword evidence="3 7" id="KW-0547">Nucleotide-binding</keyword>
<dbReference type="InterPro" id="IPR003593">
    <property type="entry name" value="AAA+_ATPase"/>
</dbReference>
<keyword evidence="4 7" id="KW-0067">ATP-binding</keyword>
<evidence type="ECO:0000256" key="7">
    <source>
        <dbReference type="RuleBase" id="RU364083"/>
    </source>
</evidence>
<comment type="similarity">
    <text evidence="7">Belongs to the ABC transporter superfamily. Spermidine/putrescine importer (TC 3.A.1.11.1) family.</text>
</comment>
<dbReference type="InterPro" id="IPR017871">
    <property type="entry name" value="ABC_transporter-like_CS"/>
</dbReference>
<organism evidence="9 10">
    <name type="scientific">Camelliibacillus cellulosilyticus</name>
    <dbReference type="NCBI Taxonomy" id="2174486"/>
    <lineage>
        <taxon>Bacteria</taxon>
        <taxon>Bacillati</taxon>
        <taxon>Bacillota</taxon>
        <taxon>Bacilli</taxon>
        <taxon>Bacillales</taxon>
        <taxon>Sporolactobacillaceae</taxon>
        <taxon>Camelliibacillus</taxon>
    </lineage>
</organism>
<dbReference type="EMBL" id="JBHSFW010000019">
    <property type="protein sequence ID" value="MFC4620312.1"/>
    <property type="molecule type" value="Genomic_DNA"/>
</dbReference>
<evidence type="ECO:0000259" key="8">
    <source>
        <dbReference type="PROSITE" id="PS50893"/>
    </source>
</evidence>
<dbReference type="InterPro" id="IPR012340">
    <property type="entry name" value="NA-bd_OB-fold"/>
</dbReference>
<dbReference type="InterPro" id="IPR008995">
    <property type="entry name" value="Mo/tungstate-bd_C_term_dom"/>
</dbReference>
<evidence type="ECO:0000256" key="6">
    <source>
        <dbReference type="ARBA" id="ARBA00023136"/>
    </source>
</evidence>
<dbReference type="Proteomes" id="UP001596022">
    <property type="component" value="Unassembled WGS sequence"/>
</dbReference>
<dbReference type="Gene3D" id="3.40.50.300">
    <property type="entry name" value="P-loop containing nucleotide triphosphate hydrolases"/>
    <property type="match status" value="1"/>
</dbReference>
<dbReference type="InterPro" id="IPR013611">
    <property type="entry name" value="Transp-assoc_OB_typ2"/>
</dbReference>
<accession>A0ABV9GQL7</accession>
<dbReference type="RefSeq" id="WP_376847422.1">
    <property type="nucleotide sequence ID" value="NZ_JBHSFW010000019.1"/>
</dbReference>
<dbReference type="GO" id="GO:0005524">
    <property type="term" value="F:ATP binding"/>
    <property type="evidence" value="ECO:0007669"/>
    <property type="project" value="UniProtKB-KW"/>
</dbReference>
<dbReference type="PANTHER" id="PTHR42781">
    <property type="entry name" value="SPERMIDINE/PUTRESCINE IMPORT ATP-BINDING PROTEIN POTA"/>
    <property type="match status" value="1"/>
</dbReference>
<dbReference type="InterPro" id="IPR003439">
    <property type="entry name" value="ABC_transporter-like_ATP-bd"/>
</dbReference>
<dbReference type="SUPFAM" id="SSF50331">
    <property type="entry name" value="MOP-like"/>
    <property type="match status" value="1"/>
</dbReference>
<comment type="caution">
    <text evidence="9">The sequence shown here is derived from an EMBL/GenBank/DDBJ whole genome shotgun (WGS) entry which is preliminary data.</text>
</comment>
<name>A0ABV9GQL7_9BACL</name>
<gene>
    <name evidence="7" type="primary">potA</name>
    <name evidence="9" type="ORF">ACFO4N_16540</name>
</gene>
<sequence length="378" mass="42806">MTKVNIDRVTKYFGDTKGIDQAHFEIEDGEFFTLLGPSGCGKTTLLRTLAGFYRQEEGSISFDDQPIDDRPAHKRNIGMVFQNYAIFPHLTVFQNVAYGLKARKVNKKEIEKRVIEALEMVELAHLKDRQPSELSGGQQQRIALARAVVIHPGLLLMDEPLSNLDAKLRIKMRSDIRDLQKKLKITTIYVTHDQEEALSVSDRIAVINKGKIQQIGKPHEIYLTPRNQFVANFIGKTNFIEATCEKAPNEDSVHSVLVAGIELKMAVHKPYNGKVIFSIRPEQIRFIDDNLSNLPVIKGRIDNGVYLGEKMEYTIYVDALEQNLTVYEYHTGYSKLRDKGDLVDLYLNPKAAILYDETGEEALNIDEHIHAGSHSQAI</sequence>
<proteinExistence type="inferred from homology"/>
<evidence type="ECO:0000313" key="9">
    <source>
        <dbReference type="EMBL" id="MFC4620312.1"/>
    </source>
</evidence>
<dbReference type="PROSITE" id="PS00211">
    <property type="entry name" value="ABC_TRANSPORTER_1"/>
    <property type="match status" value="1"/>
</dbReference>
<dbReference type="Gene3D" id="2.40.50.100">
    <property type="match status" value="1"/>
</dbReference>
<comment type="function">
    <text evidence="7">Part of the ABC transporter complex PotABCD involved in spermidine/putrescine import. Responsible for energy coupling to the transport system.</text>
</comment>
<keyword evidence="2 7" id="KW-1003">Cell membrane</keyword>
<keyword evidence="10" id="KW-1185">Reference proteome</keyword>
<reference evidence="10" key="1">
    <citation type="journal article" date="2019" name="Int. J. Syst. Evol. Microbiol.">
        <title>The Global Catalogue of Microorganisms (GCM) 10K type strain sequencing project: providing services to taxonomists for standard genome sequencing and annotation.</title>
        <authorList>
            <consortium name="The Broad Institute Genomics Platform"/>
            <consortium name="The Broad Institute Genome Sequencing Center for Infectious Disease"/>
            <person name="Wu L."/>
            <person name="Ma J."/>
        </authorList>
    </citation>
    <scope>NUCLEOTIDE SEQUENCE [LARGE SCALE GENOMIC DNA]</scope>
    <source>
        <strain evidence="10">CGMCC 1.16306</strain>
    </source>
</reference>
<comment type="subunit">
    <text evidence="7">The complex is composed of two ATP-binding proteins (PotA), two transmembrane proteins (PotB and PotC) and a solute-binding protein (PotD).</text>
</comment>
<dbReference type="NCBIfam" id="TIGR01187">
    <property type="entry name" value="potA"/>
    <property type="match status" value="1"/>
</dbReference>
<keyword evidence="5 7" id="KW-1278">Translocase</keyword>
<dbReference type="InterPro" id="IPR050093">
    <property type="entry name" value="ABC_SmlMolc_Importer"/>
</dbReference>